<proteinExistence type="predicted"/>
<feature type="region of interest" description="Disordered" evidence="1">
    <location>
        <begin position="160"/>
        <end position="218"/>
    </location>
</feature>
<dbReference type="EMBL" id="JPKZ01000843">
    <property type="protein sequence ID" value="KHN85199.1"/>
    <property type="molecule type" value="Genomic_DNA"/>
</dbReference>
<comment type="caution">
    <text evidence="3">The sequence shown here is derived from an EMBL/GenBank/DDBJ whole genome shotgun (WGS) entry which is preliminary data.</text>
</comment>
<feature type="compositionally biased region" description="Low complexity" evidence="1">
    <location>
        <begin position="177"/>
        <end position="188"/>
    </location>
</feature>
<gene>
    <name evidence="3" type="ORF">Tcan_04176</name>
</gene>
<dbReference type="OrthoDB" id="5775991at2759"/>
<feature type="region of interest" description="Disordered" evidence="1">
    <location>
        <begin position="115"/>
        <end position="145"/>
    </location>
</feature>
<dbReference type="InterPro" id="IPR007284">
    <property type="entry name" value="Ground-like_dom"/>
</dbReference>
<organism evidence="3 4">
    <name type="scientific">Toxocara canis</name>
    <name type="common">Canine roundworm</name>
    <dbReference type="NCBI Taxonomy" id="6265"/>
    <lineage>
        <taxon>Eukaryota</taxon>
        <taxon>Metazoa</taxon>
        <taxon>Ecdysozoa</taxon>
        <taxon>Nematoda</taxon>
        <taxon>Chromadorea</taxon>
        <taxon>Rhabditida</taxon>
        <taxon>Spirurina</taxon>
        <taxon>Ascaridomorpha</taxon>
        <taxon>Ascaridoidea</taxon>
        <taxon>Toxocaridae</taxon>
        <taxon>Toxocara</taxon>
    </lineage>
</organism>
<evidence type="ECO:0000259" key="2">
    <source>
        <dbReference type="Pfam" id="PF04155"/>
    </source>
</evidence>
<name>A0A0B2VUW1_TOXCA</name>
<feature type="compositionally biased region" description="Basic and acidic residues" evidence="1">
    <location>
        <begin position="190"/>
        <end position="206"/>
    </location>
</feature>
<evidence type="ECO:0000313" key="3">
    <source>
        <dbReference type="EMBL" id="KHN85199.1"/>
    </source>
</evidence>
<keyword evidence="4" id="KW-1185">Reference proteome</keyword>
<feature type="domain" description="Ground-like" evidence="2">
    <location>
        <begin position="390"/>
        <end position="461"/>
    </location>
</feature>
<dbReference type="Pfam" id="PF04155">
    <property type="entry name" value="Ground-like"/>
    <property type="match status" value="1"/>
</dbReference>
<evidence type="ECO:0000256" key="1">
    <source>
        <dbReference type="SAM" id="MobiDB-lite"/>
    </source>
</evidence>
<accession>A0A0B2VUW1</accession>
<sequence length="494" mass="54764">MMISERLFDYCVAMLTLFPTIALAINSNHSWQVVASPTYLRSASVESIIHFSDDSKPSSVDSLGLLHSAQTNRETMVDSRQKKRRFVAPLDEQQRSLQLASLSRRLPTMTATVAQKESAEAKNIRHSQHDCQLREESSEHGETSIRNARIKFYKAYRKERNGVKQRSQQENNVDKPAVASSSANATNSIVRKDSAEDRQINPDRRNAPMSPPSNRRRALGVESSGYKYPLSQIAIGPPGIVPPGQFEVGAATPTSVSQMIPSVGPYTVETSVHSIQTNPVPPPPSASFYSSQNPYSGVGSYAQHSYETQPAQLLSEYAPTSTPPRFSKSRISPDDNNMAAQDNSIHTDEPVDFDAIRQPLMSEEPCYPPGPLCDREGLIMDDSGPVVRTDQRCNSMRLREIIISNIIEGDAESSKRAIQLVAERELGSFYNVLCGTGFFSYIAHADEFCLTATLGVNCYVFSPTCAQDIATMGIMKKRRKASRRKSFLSMEFYV</sequence>
<dbReference type="Proteomes" id="UP000031036">
    <property type="component" value="Unassembled WGS sequence"/>
</dbReference>
<reference evidence="3 4" key="1">
    <citation type="submission" date="2014-11" db="EMBL/GenBank/DDBJ databases">
        <title>Genetic blueprint of the zoonotic pathogen Toxocara canis.</title>
        <authorList>
            <person name="Zhu X.-Q."/>
            <person name="Korhonen P.K."/>
            <person name="Cai H."/>
            <person name="Young N.D."/>
            <person name="Nejsum P."/>
            <person name="von Samson-Himmelstjerna G."/>
            <person name="Boag P.R."/>
            <person name="Tan P."/>
            <person name="Li Q."/>
            <person name="Min J."/>
            <person name="Yang Y."/>
            <person name="Wang X."/>
            <person name="Fang X."/>
            <person name="Hall R.S."/>
            <person name="Hofmann A."/>
            <person name="Sternberg P.W."/>
            <person name="Jex A.R."/>
            <person name="Gasser R.B."/>
        </authorList>
    </citation>
    <scope>NUCLEOTIDE SEQUENCE [LARGE SCALE GENOMIC DNA]</scope>
    <source>
        <strain evidence="3">PN_DK_2014</strain>
    </source>
</reference>
<evidence type="ECO:0000313" key="4">
    <source>
        <dbReference type="Proteomes" id="UP000031036"/>
    </source>
</evidence>
<feature type="compositionally biased region" description="Basic and acidic residues" evidence="1">
    <location>
        <begin position="117"/>
        <end position="143"/>
    </location>
</feature>
<dbReference type="AlphaFoldDB" id="A0A0B2VUW1"/>
<protein>
    <recommendedName>
        <fullName evidence="2">Ground-like domain-containing protein</fullName>
    </recommendedName>
</protein>